<reference evidence="2 3" key="1">
    <citation type="journal article" date="2007" name="Nature">
        <title>Evolution of genes and genomes on the Drosophila phylogeny.</title>
        <authorList>
            <consortium name="Drosophila 12 Genomes Consortium"/>
            <person name="Clark A.G."/>
            <person name="Eisen M.B."/>
            <person name="Smith D.R."/>
            <person name="Bergman C.M."/>
            <person name="Oliver B."/>
            <person name="Markow T.A."/>
            <person name="Kaufman T.C."/>
            <person name="Kellis M."/>
            <person name="Gelbart W."/>
            <person name="Iyer V.N."/>
            <person name="Pollard D.A."/>
            <person name="Sackton T.B."/>
            <person name="Larracuente A.M."/>
            <person name="Singh N.D."/>
            <person name="Abad J.P."/>
            <person name="Abt D.N."/>
            <person name="Adryan B."/>
            <person name="Aguade M."/>
            <person name="Akashi H."/>
            <person name="Anderson W.W."/>
            <person name="Aquadro C.F."/>
            <person name="Ardell D.H."/>
            <person name="Arguello R."/>
            <person name="Artieri C.G."/>
            <person name="Barbash D.A."/>
            <person name="Barker D."/>
            <person name="Barsanti P."/>
            <person name="Batterham P."/>
            <person name="Batzoglou S."/>
            <person name="Begun D."/>
            <person name="Bhutkar A."/>
            <person name="Blanco E."/>
            <person name="Bosak S.A."/>
            <person name="Bradley R.K."/>
            <person name="Brand A.D."/>
            <person name="Brent M.R."/>
            <person name="Brooks A.N."/>
            <person name="Brown R.H."/>
            <person name="Butlin R.K."/>
            <person name="Caggese C."/>
            <person name="Calvi B.R."/>
            <person name="Bernardo de Carvalho A."/>
            <person name="Caspi A."/>
            <person name="Castrezana S."/>
            <person name="Celniker S.E."/>
            <person name="Chang J.L."/>
            <person name="Chapple C."/>
            <person name="Chatterji S."/>
            <person name="Chinwalla A."/>
            <person name="Civetta A."/>
            <person name="Clifton S.W."/>
            <person name="Comeron J.M."/>
            <person name="Costello J.C."/>
            <person name="Coyne J.A."/>
            <person name="Daub J."/>
            <person name="David R.G."/>
            <person name="Delcher A.L."/>
            <person name="Delehaunty K."/>
            <person name="Do C.B."/>
            <person name="Ebling H."/>
            <person name="Edwards K."/>
            <person name="Eickbush T."/>
            <person name="Evans J.D."/>
            <person name="Filipski A."/>
            <person name="Findeiss S."/>
            <person name="Freyhult E."/>
            <person name="Fulton L."/>
            <person name="Fulton R."/>
            <person name="Garcia A.C."/>
            <person name="Gardiner A."/>
            <person name="Garfield D.A."/>
            <person name="Garvin B.E."/>
            <person name="Gibson G."/>
            <person name="Gilbert D."/>
            <person name="Gnerre S."/>
            <person name="Godfrey J."/>
            <person name="Good R."/>
            <person name="Gotea V."/>
            <person name="Gravely B."/>
            <person name="Greenberg A.J."/>
            <person name="Griffiths-Jones S."/>
            <person name="Gross S."/>
            <person name="Guigo R."/>
            <person name="Gustafson E.A."/>
            <person name="Haerty W."/>
            <person name="Hahn M.W."/>
            <person name="Halligan D.L."/>
            <person name="Halpern A.L."/>
            <person name="Halter G.M."/>
            <person name="Han M.V."/>
            <person name="Heger A."/>
            <person name="Hillier L."/>
            <person name="Hinrichs A.S."/>
            <person name="Holmes I."/>
            <person name="Hoskins R.A."/>
            <person name="Hubisz M.J."/>
            <person name="Hultmark D."/>
            <person name="Huntley M.A."/>
            <person name="Jaffe D.B."/>
            <person name="Jagadeeshan S."/>
            <person name="Jeck W.R."/>
            <person name="Johnson J."/>
            <person name="Jones C.D."/>
            <person name="Jordan W.C."/>
            <person name="Karpen G.H."/>
            <person name="Kataoka E."/>
            <person name="Keightley P.D."/>
            <person name="Kheradpour P."/>
            <person name="Kirkness E.F."/>
            <person name="Koerich L.B."/>
            <person name="Kristiansen K."/>
            <person name="Kudrna D."/>
            <person name="Kulathinal R.J."/>
            <person name="Kumar S."/>
            <person name="Kwok R."/>
            <person name="Lander E."/>
            <person name="Langley C.H."/>
            <person name="Lapoint R."/>
            <person name="Lazzaro B.P."/>
            <person name="Lee S.J."/>
            <person name="Levesque L."/>
            <person name="Li R."/>
            <person name="Lin C.F."/>
            <person name="Lin M.F."/>
            <person name="Lindblad-Toh K."/>
            <person name="Llopart A."/>
            <person name="Long M."/>
            <person name="Low L."/>
            <person name="Lozovsky E."/>
            <person name="Lu J."/>
            <person name="Luo M."/>
            <person name="Machado C.A."/>
            <person name="Makalowski W."/>
            <person name="Marzo M."/>
            <person name="Matsuda M."/>
            <person name="Matzkin L."/>
            <person name="McAllister B."/>
            <person name="McBride C.S."/>
            <person name="McKernan B."/>
            <person name="McKernan K."/>
            <person name="Mendez-Lago M."/>
            <person name="Minx P."/>
            <person name="Mollenhauer M.U."/>
            <person name="Montooth K."/>
            <person name="Mount S.M."/>
            <person name="Mu X."/>
            <person name="Myers E."/>
            <person name="Negre B."/>
            <person name="Newfeld S."/>
            <person name="Nielsen R."/>
            <person name="Noor M.A."/>
            <person name="O'Grady P."/>
            <person name="Pachter L."/>
            <person name="Papaceit M."/>
            <person name="Parisi M.J."/>
            <person name="Parisi M."/>
            <person name="Parts L."/>
            <person name="Pedersen J.S."/>
            <person name="Pesole G."/>
            <person name="Phillippy A.M."/>
            <person name="Ponting C.P."/>
            <person name="Pop M."/>
            <person name="Porcelli D."/>
            <person name="Powell J.R."/>
            <person name="Prohaska S."/>
            <person name="Pruitt K."/>
            <person name="Puig M."/>
            <person name="Quesneville H."/>
            <person name="Ram K.R."/>
            <person name="Rand D."/>
            <person name="Rasmussen M.D."/>
            <person name="Reed L.K."/>
            <person name="Reenan R."/>
            <person name="Reily A."/>
            <person name="Remington K.A."/>
            <person name="Rieger T.T."/>
            <person name="Ritchie M.G."/>
            <person name="Robin C."/>
            <person name="Rogers Y.H."/>
            <person name="Rohde C."/>
            <person name="Rozas J."/>
            <person name="Rubenfield M.J."/>
            <person name="Ruiz A."/>
            <person name="Russo S."/>
            <person name="Salzberg S.L."/>
            <person name="Sanchez-Gracia A."/>
            <person name="Saranga D.J."/>
            <person name="Sato H."/>
            <person name="Schaeffer S.W."/>
            <person name="Schatz M.C."/>
            <person name="Schlenke T."/>
            <person name="Schwartz R."/>
            <person name="Segarra C."/>
            <person name="Singh R.S."/>
            <person name="Sirot L."/>
            <person name="Sirota M."/>
            <person name="Sisneros N.B."/>
            <person name="Smith C.D."/>
            <person name="Smith T.F."/>
            <person name="Spieth J."/>
            <person name="Stage D.E."/>
            <person name="Stark A."/>
            <person name="Stephan W."/>
            <person name="Strausberg R.L."/>
            <person name="Strempel S."/>
            <person name="Sturgill D."/>
            <person name="Sutton G."/>
            <person name="Sutton G.G."/>
            <person name="Tao W."/>
            <person name="Teichmann S."/>
            <person name="Tobari Y.N."/>
            <person name="Tomimura Y."/>
            <person name="Tsolas J.M."/>
            <person name="Valente V.L."/>
            <person name="Venter E."/>
            <person name="Venter J.C."/>
            <person name="Vicario S."/>
            <person name="Vieira F.G."/>
            <person name="Vilella A.J."/>
            <person name="Villasante A."/>
            <person name="Walenz B."/>
            <person name="Wang J."/>
            <person name="Wasserman M."/>
            <person name="Watts T."/>
            <person name="Wilson D."/>
            <person name="Wilson R.K."/>
            <person name="Wing R.A."/>
            <person name="Wolfner M.F."/>
            <person name="Wong A."/>
            <person name="Wong G.K."/>
            <person name="Wu C.I."/>
            <person name="Wu G."/>
            <person name="Yamamoto D."/>
            <person name="Yang H.P."/>
            <person name="Yang S.P."/>
            <person name="Yorke J.A."/>
            <person name="Yoshida K."/>
            <person name="Zdobnov E."/>
            <person name="Zhang P."/>
            <person name="Zhang Y."/>
            <person name="Zimin A.V."/>
            <person name="Baldwin J."/>
            <person name="Abdouelleil A."/>
            <person name="Abdulkadir J."/>
            <person name="Abebe A."/>
            <person name="Abera B."/>
            <person name="Abreu J."/>
            <person name="Acer S.C."/>
            <person name="Aftuck L."/>
            <person name="Alexander A."/>
            <person name="An P."/>
            <person name="Anderson E."/>
            <person name="Anderson S."/>
            <person name="Arachi H."/>
            <person name="Azer M."/>
            <person name="Bachantsang P."/>
            <person name="Barry A."/>
            <person name="Bayul T."/>
            <person name="Berlin A."/>
            <person name="Bessette D."/>
            <person name="Bloom T."/>
            <person name="Blye J."/>
            <person name="Boguslavskiy L."/>
            <person name="Bonnet C."/>
            <person name="Boukhgalter B."/>
            <person name="Bourzgui I."/>
            <person name="Brown A."/>
            <person name="Cahill P."/>
            <person name="Channer S."/>
            <person name="Cheshatsang Y."/>
            <person name="Chuda L."/>
            <person name="Citroen M."/>
            <person name="Collymore A."/>
            <person name="Cooke P."/>
            <person name="Costello M."/>
            <person name="D'Aco K."/>
            <person name="Daza R."/>
            <person name="De Haan G."/>
            <person name="DeGray S."/>
            <person name="DeMaso C."/>
            <person name="Dhargay N."/>
            <person name="Dooley K."/>
            <person name="Dooley E."/>
            <person name="Doricent M."/>
            <person name="Dorje P."/>
            <person name="Dorjee K."/>
            <person name="Dupes A."/>
            <person name="Elong R."/>
            <person name="Falk J."/>
            <person name="Farina A."/>
            <person name="Faro S."/>
            <person name="Ferguson D."/>
            <person name="Fisher S."/>
            <person name="Foley C.D."/>
            <person name="Franke A."/>
            <person name="Friedrich D."/>
            <person name="Gadbois L."/>
            <person name="Gearin G."/>
            <person name="Gearin C.R."/>
            <person name="Giannoukos G."/>
            <person name="Goode T."/>
            <person name="Graham J."/>
            <person name="Grandbois E."/>
            <person name="Grewal S."/>
            <person name="Gyaltsen K."/>
            <person name="Hafez N."/>
            <person name="Hagos B."/>
            <person name="Hall J."/>
            <person name="Henson C."/>
            <person name="Hollinger A."/>
            <person name="Honan T."/>
            <person name="Huard M.D."/>
            <person name="Hughes L."/>
            <person name="Hurhula B."/>
            <person name="Husby M.E."/>
            <person name="Kamat A."/>
            <person name="Kanga B."/>
            <person name="Kashin S."/>
            <person name="Khazanovich D."/>
            <person name="Kisner P."/>
            <person name="Lance K."/>
            <person name="Lara M."/>
            <person name="Lee W."/>
            <person name="Lennon N."/>
            <person name="Letendre F."/>
            <person name="LeVine R."/>
            <person name="Lipovsky A."/>
            <person name="Liu X."/>
            <person name="Liu J."/>
            <person name="Liu S."/>
            <person name="Lokyitsang T."/>
            <person name="Lokyitsang Y."/>
            <person name="Lubonja R."/>
            <person name="Lui A."/>
            <person name="MacDonald P."/>
            <person name="Magnisalis V."/>
            <person name="Maru K."/>
            <person name="Matthews C."/>
            <person name="McCusker W."/>
            <person name="McDonough S."/>
            <person name="Mehta T."/>
            <person name="Meldrim J."/>
            <person name="Meneus L."/>
            <person name="Mihai O."/>
            <person name="Mihalev A."/>
            <person name="Mihova T."/>
            <person name="Mittelman R."/>
            <person name="Mlenga V."/>
            <person name="Montmayeur A."/>
            <person name="Mulrain L."/>
            <person name="Navidi A."/>
            <person name="Naylor J."/>
            <person name="Negash T."/>
            <person name="Nguyen T."/>
            <person name="Nguyen N."/>
            <person name="Nicol R."/>
            <person name="Norbu C."/>
            <person name="Norbu N."/>
            <person name="Novod N."/>
            <person name="O'Neill B."/>
            <person name="Osman S."/>
            <person name="Markiewicz E."/>
            <person name="Oyono O.L."/>
            <person name="Patti C."/>
            <person name="Phunkhang P."/>
            <person name="Pierre F."/>
            <person name="Priest M."/>
            <person name="Raghuraman S."/>
            <person name="Rege F."/>
            <person name="Reyes R."/>
            <person name="Rise C."/>
            <person name="Rogov P."/>
            <person name="Ross K."/>
            <person name="Ryan E."/>
            <person name="Settipalli S."/>
            <person name="Shea T."/>
            <person name="Sherpa N."/>
            <person name="Shi L."/>
            <person name="Shih D."/>
            <person name="Sparrow T."/>
            <person name="Spaulding J."/>
            <person name="Stalker J."/>
            <person name="Stange-Thomann N."/>
            <person name="Stavropoulos S."/>
            <person name="Stone C."/>
            <person name="Strader C."/>
            <person name="Tesfaye S."/>
            <person name="Thomson T."/>
            <person name="Thoulutsang Y."/>
            <person name="Thoulutsang D."/>
            <person name="Topham K."/>
            <person name="Topping I."/>
            <person name="Tsamla T."/>
            <person name="Vassiliev H."/>
            <person name="Vo A."/>
            <person name="Wangchuk T."/>
            <person name="Wangdi T."/>
            <person name="Weiand M."/>
            <person name="Wilkinson J."/>
            <person name="Wilson A."/>
            <person name="Yadav S."/>
            <person name="Young G."/>
            <person name="Yu Q."/>
            <person name="Zembek L."/>
            <person name="Zhong D."/>
            <person name="Zimmer A."/>
            <person name="Zwirko Z."/>
            <person name="Jaffe D.B."/>
            <person name="Alvarez P."/>
            <person name="Brockman W."/>
            <person name="Butler J."/>
            <person name="Chin C."/>
            <person name="Gnerre S."/>
            <person name="Grabherr M."/>
            <person name="Kleber M."/>
            <person name="Mauceli E."/>
            <person name="MacCallum I."/>
        </authorList>
    </citation>
    <scope>NUCLEOTIDE SEQUENCE [LARGE SCALE GENOMIC DNA]</scope>
    <source>
        <strain evidence="3">Tucson 14024-0371.13</strain>
    </source>
</reference>
<dbReference type="Proteomes" id="UP000007801">
    <property type="component" value="Unassembled WGS sequence"/>
</dbReference>
<proteinExistence type="predicted"/>
<protein>
    <submittedName>
        <fullName evidence="2">Uncharacterized protein</fullName>
    </submittedName>
</protein>
<keyword evidence="3" id="KW-1185">Reference proteome</keyword>
<evidence type="ECO:0000313" key="3">
    <source>
        <dbReference type="Proteomes" id="UP000007801"/>
    </source>
</evidence>
<dbReference type="HOGENOM" id="CLU_2870040_0_0_1"/>
<dbReference type="InParanoid" id="B3M5C5"/>
<feature type="chain" id="PRO_5006454524" evidence="1">
    <location>
        <begin position="23"/>
        <end position="61"/>
    </location>
</feature>
<dbReference type="AlphaFoldDB" id="B3M5C5"/>
<keyword evidence="1" id="KW-0732">Signal</keyword>
<dbReference type="STRING" id="7217.B3M5C5"/>
<dbReference type="EMBL" id="CH902618">
    <property type="protein sequence ID" value="EDV40630.2"/>
    <property type="molecule type" value="Genomic_DNA"/>
</dbReference>
<gene>
    <name evidence="2" type="primary">Dana\GF10600</name>
    <name evidence="2" type="synonym">dana_GLEANR_10554</name>
    <name evidence="2" type="ORF">GF10600</name>
</gene>
<dbReference type="GeneID" id="6493469"/>
<sequence length="61" mass="6719">MKFLFLCTLLLSVALFMAAATSKSSDNAKDDHSRHHQVVRSLRFAADDKTPPKHDDVACCG</sequence>
<evidence type="ECO:0000256" key="1">
    <source>
        <dbReference type="SAM" id="SignalP"/>
    </source>
</evidence>
<dbReference type="FunCoup" id="B3M5C5">
    <property type="interactions" value="53"/>
</dbReference>
<name>B3M5C5_DROAN</name>
<organism evidence="2 3">
    <name type="scientific">Drosophila ananassae</name>
    <name type="common">Fruit fly</name>
    <dbReference type="NCBI Taxonomy" id="7217"/>
    <lineage>
        <taxon>Eukaryota</taxon>
        <taxon>Metazoa</taxon>
        <taxon>Ecdysozoa</taxon>
        <taxon>Arthropoda</taxon>
        <taxon>Hexapoda</taxon>
        <taxon>Insecta</taxon>
        <taxon>Pterygota</taxon>
        <taxon>Neoptera</taxon>
        <taxon>Endopterygota</taxon>
        <taxon>Diptera</taxon>
        <taxon>Brachycera</taxon>
        <taxon>Muscomorpha</taxon>
        <taxon>Ephydroidea</taxon>
        <taxon>Drosophilidae</taxon>
        <taxon>Drosophila</taxon>
        <taxon>Sophophora</taxon>
    </lineage>
</organism>
<evidence type="ECO:0000313" key="2">
    <source>
        <dbReference type="EMBL" id="EDV40630.2"/>
    </source>
</evidence>
<accession>B3M5C5</accession>
<feature type="signal peptide" evidence="1">
    <location>
        <begin position="1"/>
        <end position="22"/>
    </location>
</feature>
<dbReference type="KEGG" id="dan:6493469"/>
<dbReference type="OrthoDB" id="7826724at2759"/>